<dbReference type="EMBL" id="ASGP02000003">
    <property type="protein sequence ID" value="KAH9516191.1"/>
    <property type="molecule type" value="Genomic_DNA"/>
</dbReference>
<protein>
    <submittedName>
        <fullName evidence="2">Uncharacterized protein</fullName>
    </submittedName>
</protein>
<organism evidence="2 3">
    <name type="scientific">Dermatophagoides farinae</name>
    <name type="common">American house dust mite</name>
    <dbReference type="NCBI Taxonomy" id="6954"/>
    <lineage>
        <taxon>Eukaryota</taxon>
        <taxon>Metazoa</taxon>
        <taxon>Ecdysozoa</taxon>
        <taxon>Arthropoda</taxon>
        <taxon>Chelicerata</taxon>
        <taxon>Arachnida</taxon>
        <taxon>Acari</taxon>
        <taxon>Acariformes</taxon>
        <taxon>Sarcoptiformes</taxon>
        <taxon>Astigmata</taxon>
        <taxon>Psoroptidia</taxon>
        <taxon>Analgoidea</taxon>
        <taxon>Pyroglyphidae</taxon>
        <taxon>Dermatophagoidinae</taxon>
        <taxon>Dermatophagoides</taxon>
    </lineage>
</organism>
<reference evidence="2" key="1">
    <citation type="submission" date="2013-05" db="EMBL/GenBank/DDBJ databases">
        <authorList>
            <person name="Yim A.K.Y."/>
            <person name="Chan T.F."/>
            <person name="Ji K.M."/>
            <person name="Liu X.Y."/>
            <person name="Zhou J.W."/>
            <person name="Li R.Q."/>
            <person name="Yang K.Y."/>
            <person name="Li J."/>
            <person name="Li M."/>
            <person name="Law P.T.W."/>
            <person name="Wu Y.L."/>
            <person name="Cai Z.L."/>
            <person name="Qin H."/>
            <person name="Bao Y."/>
            <person name="Leung R.K.K."/>
            <person name="Ng P.K.S."/>
            <person name="Zou J."/>
            <person name="Zhong X.J."/>
            <person name="Ran P.X."/>
            <person name="Zhong N.S."/>
            <person name="Liu Z.G."/>
            <person name="Tsui S.K.W."/>
        </authorList>
    </citation>
    <scope>NUCLEOTIDE SEQUENCE</scope>
    <source>
        <strain evidence="2">Derf</strain>
        <tissue evidence="2">Whole organism</tissue>
    </source>
</reference>
<gene>
    <name evidence="2" type="ORF">DERF_006946</name>
</gene>
<keyword evidence="3" id="KW-1185">Reference proteome</keyword>
<reference evidence="2" key="2">
    <citation type="journal article" date="2022" name="Res Sq">
        <title>Comparative Genomics Reveals Insights into the Divergent Evolution of Astigmatic Mites and Household Pest Adaptations.</title>
        <authorList>
            <person name="Xiong Q."/>
            <person name="Wan A.T.-Y."/>
            <person name="Liu X.-Y."/>
            <person name="Fung C.S.-H."/>
            <person name="Xiao X."/>
            <person name="Malainual N."/>
            <person name="Hou J."/>
            <person name="Wang L."/>
            <person name="Wang M."/>
            <person name="Yang K."/>
            <person name="Cui Y."/>
            <person name="Leung E."/>
            <person name="Nong W."/>
            <person name="Shin S.-K."/>
            <person name="Au S."/>
            <person name="Jeong K.Y."/>
            <person name="Chew F.T."/>
            <person name="Hui J."/>
            <person name="Leung T.F."/>
            <person name="Tungtrongchitr A."/>
            <person name="Zhong N."/>
            <person name="Liu Z."/>
            <person name="Tsui S."/>
        </authorList>
    </citation>
    <scope>NUCLEOTIDE SEQUENCE</scope>
    <source>
        <strain evidence="2">Derf</strain>
        <tissue evidence="2">Whole organism</tissue>
    </source>
</reference>
<accession>A0A922L353</accession>
<feature type="transmembrane region" description="Helical" evidence="1">
    <location>
        <begin position="69"/>
        <end position="91"/>
    </location>
</feature>
<dbReference type="AlphaFoldDB" id="A0A922L353"/>
<evidence type="ECO:0000313" key="3">
    <source>
        <dbReference type="Proteomes" id="UP000790347"/>
    </source>
</evidence>
<keyword evidence="1" id="KW-0472">Membrane</keyword>
<name>A0A922L353_DERFA</name>
<comment type="caution">
    <text evidence="2">The sequence shown here is derived from an EMBL/GenBank/DDBJ whole genome shotgun (WGS) entry which is preliminary data.</text>
</comment>
<evidence type="ECO:0000256" key="1">
    <source>
        <dbReference type="SAM" id="Phobius"/>
    </source>
</evidence>
<proteinExistence type="predicted"/>
<dbReference type="Proteomes" id="UP000790347">
    <property type="component" value="Unassembled WGS sequence"/>
</dbReference>
<sequence length="125" mass="14673">MKNHNLDRPEQHVFDKTYITDYQIALIYNPRHWSQARTNNFSGTLLSLFYYIHEFALSSKVSIDVDSSYIVGLIRFLFVRSLFLISANFVIDYHLIRPKFDDAFPLSPCEVLFKKIEKLAFTAES</sequence>
<evidence type="ECO:0000313" key="2">
    <source>
        <dbReference type="EMBL" id="KAH9516191.1"/>
    </source>
</evidence>
<keyword evidence="1" id="KW-1133">Transmembrane helix</keyword>
<keyword evidence="1" id="KW-0812">Transmembrane</keyword>